<sequence>MADSDDAGVNVASAKIANAILASVANVASTALAIEKATMLREASADVASVKFANVILADAANAAMRVLATEPSPAANAKIANALKPKENAIVVIVATSAVAPMRKRKLRKVVAARSELLCLLQEV</sequence>
<organism evidence="1 2">
    <name type="scientific">Strigamia maritima</name>
    <name type="common">European centipede</name>
    <name type="synonym">Geophilus maritimus</name>
    <dbReference type="NCBI Taxonomy" id="126957"/>
    <lineage>
        <taxon>Eukaryota</taxon>
        <taxon>Metazoa</taxon>
        <taxon>Ecdysozoa</taxon>
        <taxon>Arthropoda</taxon>
        <taxon>Myriapoda</taxon>
        <taxon>Chilopoda</taxon>
        <taxon>Pleurostigmophora</taxon>
        <taxon>Geophilomorpha</taxon>
        <taxon>Linotaeniidae</taxon>
        <taxon>Strigamia</taxon>
    </lineage>
</organism>
<dbReference type="EMBL" id="AFFK01018906">
    <property type="status" value="NOT_ANNOTATED_CDS"/>
    <property type="molecule type" value="Genomic_DNA"/>
</dbReference>
<proteinExistence type="predicted"/>
<dbReference type="HOGENOM" id="CLU_1940754_0_0_1"/>
<reference evidence="1" key="2">
    <citation type="submission" date="2015-02" db="UniProtKB">
        <authorList>
            <consortium name="EnsemblMetazoa"/>
        </authorList>
    </citation>
    <scope>IDENTIFICATION</scope>
</reference>
<dbReference type="EnsemblMetazoa" id="SMAR003906-RA">
    <property type="protein sequence ID" value="SMAR003906-PA"/>
    <property type="gene ID" value="SMAR003906"/>
</dbReference>
<dbReference type="Proteomes" id="UP000014500">
    <property type="component" value="Unassembled WGS sequence"/>
</dbReference>
<keyword evidence="2" id="KW-1185">Reference proteome</keyword>
<name>T1IS43_STRMM</name>
<evidence type="ECO:0000313" key="1">
    <source>
        <dbReference type="EnsemblMetazoa" id="SMAR003906-PA"/>
    </source>
</evidence>
<dbReference type="PhylomeDB" id="T1IS43"/>
<reference evidence="2" key="1">
    <citation type="submission" date="2011-05" db="EMBL/GenBank/DDBJ databases">
        <authorList>
            <person name="Richards S.R."/>
            <person name="Qu J."/>
            <person name="Jiang H."/>
            <person name="Jhangiani S.N."/>
            <person name="Agravi P."/>
            <person name="Goodspeed R."/>
            <person name="Gross S."/>
            <person name="Mandapat C."/>
            <person name="Jackson L."/>
            <person name="Mathew T."/>
            <person name="Pu L."/>
            <person name="Thornton R."/>
            <person name="Saada N."/>
            <person name="Wilczek-Boney K.B."/>
            <person name="Lee S."/>
            <person name="Kovar C."/>
            <person name="Wu Y."/>
            <person name="Scherer S.E."/>
            <person name="Worley K.C."/>
            <person name="Muzny D.M."/>
            <person name="Gibbs R."/>
        </authorList>
    </citation>
    <scope>NUCLEOTIDE SEQUENCE</scope>
    <source>
        <strain evidence="2">Brora</strain>
    </source>
</reference>
<dbReference type="AlphaFoldDB" id="T1IS43"/>
<accession>T1IS43</accession>
<protein>
    <submittedName>
        <fullName evidence="1">Uncharacterized protein</fullName>
    </submittedName>
</protein>
<evidence type="ECO:0000313" key="2">
    <source>
        <dbReference type="Proteomes" id="UP000014500"/>
    </source>
</evidence>